<feature type="transmembrane region" description="Helical" evidence="6">
    <location>
        <begin position="46"/>
        <end position="65"/>
    </location>
</feature>
<evidence type="ECO:0000256" key="2">
    <source>
        <dbReference type="ARBA" id="ARBA00022475"/>
    </source>
</evidence>
<evidence type="ECO:0000259" key="7">
    <source>
        <dbReference type="Pfam" id="PF09335"/>
    </source>
</evidence>
<dbReference type="PANTHER" id="PTHR12677:SF49">
    <property type="entry name" value="TVP38_TMEM64 FAMILY MEMBRANE PROTEIN"/>
    <property type="match status" value="1"/>
</dbReference>
<keyword evidence="5 6" id="KW-0472">Membrane</keyword>
<keyword evidence="3 6" id="KW-0812">Transmembrane</keyword>
<dbReference type="AlphaFoldDB" id="A0A0R2FVZ3"/>
<dbReference type="STRING" id="81857.IV38_GL001246"/>
<evidence type="ECO:0000256" key="1">
    <source>
        <dbReference type="ARBA" id="ARBA00004651"/>
    </source>
</evidence>
<dbReference type="OrthoDB" id="371137at2"/>
<evidence type="ECO:0000256" key="4">
    <source>
        <dbReference type="ARBA" id="ARBA00022989"/>
    </source>
</evidence>
<sequence length="195" mass="21650">MMKRIVRTIVTLIPIAGLAVFIYFIWRLHAAGSQSAVAKLQATLQTWGAYAPIGFMLFQAVQVLVPILPGGLSVLLGSLLFGFWGGILYSYLGIVAGEIVGFLLVRHVGVRLLAYLFSEKSFAKYERIAENQSQNMEKVLIGTLLIPFAPDDIVCLVSGLSKLPFREYLVTIILLKPFSIGLYSFFLTYVFHKTI</sequence>
<keyword evidence="4 6" id="KW-1133">Transmembrane helix</keyword>
<evidence type="ECO:0000313" key="11">
    <source>
        <dbReference type="Proteomes" id="UP000051751"/>
    </source>
</evidence>
<dbReference type="EMBL" id="JQAZ01000002">
    <property type="protein sequence ID" value="KRN32559.1"/>
    <property type="molecule type" value="Genomic_DNA"/>
</dbReference>
<evidence type="ECO:0000256" key="3">
    <source>
        <dbReference type="ARBA" id="ARBA00022692"/>
    </source>
</evidence>
<comment type="caution">
    <text evidence="6">Lacks conserved residue(s) required for the propagation of feature annotation.</text>
</comment>
<dbReference type="RefSeq" id="WP_082617906.1">
    <property type="nucleotide sequence ID" value="NZ_JQAT01000002.1"/>
</dbReference>
<accession>A0A0R2FVZ3</accession>
<dbReference type="GO" id="GO:0005886">
    <property type="term" value="C:plasma membrane"/>
    <property type="evidence" value="ECO:0007669"/>
    <property type="project" value="UniProtKB-SubCell"/>
</dbReference>
<comment type="similarity">
    <text evidence="6">Belongs to the TVP38/TMEM64 family.</text>
</comment>
<comment type="caution">
    <text evidence="9">The sequence shown here is derived from an EMBL/GenBank/DDBJ whole genome shotgun (WGS) entry which is preliminary data.</text>
</comment>
<comment type="subcellular location">
    <subcellularLocation>
        <location evidence="1 6">Cell membrane</location>
        <topology evidence="1 6">Multi-pass membrane protein</topology>
    </subcellularLocation>
</comment>
<dbReference type="InterPro" id="IPR015414">
    <property type="entry name" value="TMEM64"/>
</dbReference>
<gene>
    <name evidence="8" type="ORF">IV38_GL001246</name>
    <name evidence="9" type="ORF">IV40_GL000607</name>
</gene>
<evidence type="ECO:0000313" key="9">
    <source>
        <dbReference type="EMBL" id="KRN32559.1"/>
    </source>
</evidence>
<evidence type="ECO:0000256" key="5">
    <source>
        <dbReference type="ARBA" id="ARBA00023136"/>
    </source>
</evidence>
<evidence type="ECO:0000256" key="6">
    <source>
        <dbReference type="RuleBase" id="RU366058"/>
    </source>
</evidence>
<keyword evidence="2 6" id="KW-1003">Cell membrane</keyword>
<protein>
    <recommendedName>
        <fullName evidence="6">TVP38/TMEM64 family membrane protein</fullName>
    </recommendedName>
</protein>
<dbReference type="Proteomes" id="UP000051645">
    <property type="component" value="Unassembled WGS sequence"/>
</dbReference>
<evidence type="ECO:0000313" key="8">
    <source>
        <dbReference type="EMBL" id="KRN29031.1"/>
    </source>
</evidence>
<reference evidence="10 11" key="1">
    <citation type="journal article" date="2015" name="Genome Announc.">
        <title>Expanding the biotechnology potential of lactobacilli through comparative genomics of 213 strains and associated genera.</title>
        <authorList>
            <person name="Sun Z."/>
            <person name="Harris H.M."/>
            <person name="McCann A."/>
            <person name="Guo C."/>
            <person name="Argimon S."/>
            <person name="Zhang W."/>
            <person name="Yang X."/>
            <person name="Jeffery I.B."/>
            <person name="Cooney J.C."/>
            <person name="Kagawa T.F."/>
            <person name="Liu W."/>
            <person name="Song Y."/>
            <person name="Salvetti E."/>
            <person name="Wrobel A."/>
            <person name="Rasinkangas P."/>
            <person name="Parkhill J."/>
            <person name="Rea M.C."/>
            <person name="O'Sullivan O."/>
            <person name="Ritari J."/>
            <person name="Douillard F.P."/>
            <person name="Paul Ross R."/>
            <person name="Yang R."/>
            <person name="Briner A.E."/>
            <person name="Felis G.E."/>
            <person name="de Vos W.M."/>
            <person name="Barrangou R."/>
            <person name="Klaenhammer T.R."/>
            <person name="Caufield P.W."/>
            <person name="Cui Y."/>
            <person name="Zhang H."/>
            <person name="O'Toole P.W."/>
        </authorList>
    </citation>
    <scope>NUCLEOTIDE SEQUENCE [LARGE SCALE GENOMIC DNA]</scope>
    <source>
        <strain evidence="8 11">ATCC BAA-66</strain>
        <strain evidence="9 10">DSM 13344</strain>
    </source>
</reference>
<dbReference type="Proteomes" id="UP000051751">
    <property type="component" value="Unassembled WGS sequence"/>
</dbReference>
<proteinExistence type="inferred from homology"/>
<keyword evidence="10" id="KW-1185">Reference proteome</keyword>
<dbReference type="InterPro" id="IPR032816">
    <property type="entry name" value="VTT_dom"/>
</dbReference>
<feature type="transmembrane region" description="Helical" evidence="6">
    <location>
        <begin position="172"/>
        <end position="191"/>
    </location>
</feature>
<name>A0A0R2FVZ3_9LACO</name>
<evidence type="ECO:0000313" key="10">
    <source>
        <dbReference type="Proteomes" id="UP000051645"/>
    </source>
</evidence>
<dbReference type="PANTHER" id="PTHR12677">
    <property type="entry name" value="GOLGI APPARATUS MEMBRANE PROTEIN TVP38-RELATED"/>
    <property type="match status" value="1"/>
</dbReference>
<dbReference type="EMBL" id="JQAT01000002">
    <property type="protein sequence ID" value="KRN29031.1"/>
    <property type="molecule type" value="Genomic_DNA"/>
</dbReference>
<feature type="domain" description="VTT" evidence="7">
    <location>
        <begin position="69"/>
        <end position="186"/>
    </location>
</feature>
<feature type="transmembrane region" description="Helical" evidence="6">
    <location>
        <begin position="5"/>
        <end position="26"/>
    </location>
</feature>
<dbReference type="Pfam" id="PF09335">
    <property type="entry name" value="VTT_dom"/>
    <property type="match status" value="1"/>
</dbReference>
<organism evidence="9 10">
    <name type="scientific">Lactobacillus selangorensis</name>
    <dbReference type="NCBI Taxonomy" id="81857"/>
    <lineage>
        <taxon>Bacteria</taxon>
        <taxon>Bacillati</taxon>
        <taxon>Bacillota</taxon>
        <taxon>Bacilli</taxon>
        <taxon>Lactobacillales</taxon>
        <taxon>Lactobacillaceae</taxon>
        <taxon>Lactobacillus</taxon>
    </lineage>
</organism>
<dbReference type="PATRIC" id="fig|81857.3.peg.1252"/>